<organism evidence="1 2">
    <name type="scientific">Lindgomyces ingoldianus</name>
    <dbReference type="NCBI Taxonomy" id="673940"/>
    <lineage>
        <taxon>Eukaryota</taxon>
        <taxon>Fungi</taxon>
        <taxon>Dikarya</taxon>
        <taxon>Ascomycota</taxon>
        <taxon>Pezizomycotina</taxon>
        <taxon>Dothideomycetes</taxon>
        <taxon>Pleosporomycetidae</taxon>
        <taxon>Pleosporales</taxon>
        <taxon>Lindgomycetaceae</taxon>
        <taxon>Lindgomyces</taxon>
    </lineage>
</organism>
<gene>
    <name evidence="1" type="ORF">BDR25DRAFT_352130</name>
</gene>
<comment type="caution">
    <text evidence="1">The sequence shown here is derived from an EMBL/GenBank/DDBJ whole genome shotgun (WGS) entry which is preliminary data.</text>
</comment>
<keyword evidence="2" id="KW-1185">Reference proteome</keyword>
<evidence type="ECO:0000313" key="2">
    <source>
        <dbReference type="Proteomes" id="UP000799755"/>
    </source>
</evidence>
<proteinExistence type="predicted"/>
<dbReference type="Proteomes" id="UP000799755">
    <property type="component" value="Unassembled WGS sequence"/>
</dbReference>
<accession>A0ACB6R3C3</accession>
<name>A0ACB6R3C3_9PLEO</name>
<sequence length="215" mass="24640">MYDSRLECDPTPVRLTAKCRLIKDFMKCTTNELLHSPPKADGTILNNSDANGSTESKVLAERNAEMTFEASLLAGNNLLRLSLVSSKRRQKFVYKSQRLGEASLLESAAWASNARWIYNCFFYPANKVASCILFVLKLFRGLRRTGLRYRNLRVEQDTYSSSKRRDQMDDVERRLHIHSKEDDERVKIMEVKGEASRWRCQKIKGSALAQLAQLG</sequence>
<evidence type="ECO:0000313" key="1">
    <source>
        <dbReference type="EMBL" id="KAF2473636.1"/>
    </source>
</evidence>
<reference evidence="1" key="1">
    <citation type="journal article" date="2020" name="Stud. Mycol.">
        <title>101 Dothideomycetes genomes: a test case for predicting lifestyles and emergence of pathogens.</title>
        <authorList>
            <person name="Haridas S."/>
            <person name="Albert R."/>
            <person name="Binder M."/>
            <person name="Bloem J."/>
            <person name="Labutti K."/>
            <person name="Salamov A."/>
            <person name="Andreopoulos B."/>
            <person name="Baker S."/>
            <person name="Barry K."/>
            <person name="Bills G."/>
            <person name="Bluhm B."/>
            <person name="Cannon C."/>
            <person name="Castanera R."/>
            <person name="Culley D."/>
            <person name="Daum C."/>
            <person name="Ezra D."/>
            <person name="Gonzalez J."/>
            <person name="Henrissat B."/>
            <person name="Kuo A."/>
            <person name="Liang C."/>
            <person name="Lipzen A."/>
            <person name="Lutzoni F."/>
            <person name="Magnuson J."/>
            <person name="Mondo S."/>
            <person name="Nolan M."/>
            <person name="Ohm R."/>
            <person name="Pangilinan J."/>
            <person name="Park H.-J."/>
            <person name="Ramirez L."/>
            <person name="Alfaro M."/>
            <person name="Sun H."/>
            <person name="Tritt A."/>
            <person name="Yoshinaga Y."/>
            <person name="Zwiers L.-H."/>
            <person name="Turgeon B."/>
            <person name="Goodwin S."/>
            <person name="Spatafora J."/>
            <person name="Crous P."/>
            <person name="Grigoriev I."/>
        </authorList>
    </citation>
    <scope>NUCLEOTIDE SEQUENCE</scope>
    <source>
        <strain evidence="1">ATCC 200398</strain>
    </source>
</reference>
<dbReference type="EMBL" id="MU003499">
    <property type="protein sequence ID" value="KAF2473636.1"/>
    <property type="molecule type" value="Genomic_DNA"/>
</dbReference>
<protein>
    <submittedName>
        <fullName evidence="1">Uncharacterized protein</fullName>
    </submittedName>
</protein>